<keyword evidence="2" id="KW-1185">Reference proteome</keyword>
<dbReference type="EMBL" id="JABSTQ010009766">
    <property type="protein sequence ID" value="KAG0426092.1"/>
    <property type="molecule type" value="Genomic_DNA"/>
</dbReference>
<evidence type="ECO:0000313" key="1">
    <source>
        <dbReference type="EMBL" id="KAG0426092.1"/>
    </source>
</evidence>
<proteinExistence type="predicted"/>
<protein>
    <submittedName>
        <fullName evidence="1">Uncharacterized protein</fullName>
    </submittedName>
</protein>
<accession>A0AC60PXT1</accession>
<gene>
    <name evidence="1" type="ORF">HPB47_026784</name>
</gene>
<evidence type="ECO:0000313" key="2">
    <source>
        <dbReference type="Proteomes" id="UP000805193"/>
    </source>
</evidence>
<dbReference type="Proteomes" id="UP000805193">
    <property type="component" value="Unassembled WGS sequence"/>
</dbReference>
<sequence>MLVRLVFQPRPVYQAQCQRFTKAEWARLKTLNGEPYGSLRESPVSHRFRHFRLARALKIGVVPAAVALVCYMTPSVPLVDPPEALLPPWRHCQVTDNKLLGCFRQTHRSAPATDLTVLPPPASTPSDADLVSYVDARLTASQLYAGLAELVALRDGLTALLPVIAARRPLRYTDSLQAVRTILWLQIFIVLWRNAPARFKSAGFAGLVSSLTPRQTQPVNLGRIHKETLQRTTRTLIPPCGSDLPGGLTRLEEVSLRRVQVNAATKPAVRAGGVTPRPPPAVLSAPTHPERRISQTHSGHYQRWTHDSHHRCLLDFFQET</sequence>
<comment type="caution">
    <text evidence="1">The sequence shown here is derived from an EMBL/GenBank/DDBJ whole genome shotgun (WGS) entry which is preliminary data.</text>
</comment>
<organism evidence="1 2">
    <name type="scientific">Ixodes persulcatus</name>
    <name type="common">Taiga tick</name>
    <dbReference type="NCBI Taxonomy" id="34615"/>
    <lineage>
        <taxon>Eukaryota</taxon>
        <taxon>Metazoa</taxon>
        <taxon>Ecdysozoa</taxon>
        <taxon>Arthropoda</taxon>
        <taxon>Chelicerata</taxon>
        <taxon>Arachnida</taxon>
        <taxon>Acari</taxon>
        <taxon>Parasitiformes</taxon>
        <taxon>Ixodida</taxon>
        <taxon>Ixodoidea</taxon>
        <taxon>Ixodidae</taxon>
        <taxon>Ixodinae</taxon>
        <taxon>Ixodes</taxon>
    </lineage>
</organism>
<reference evidence="1 2" key="1">
    <citation type="journal article" date="2020" name="Cell">
        <title>Large-Scale Comparative Analyses of Tick Genomes Elucidate Their Genetic Diversity and Vector Capacities.</title>
        <authorList>
            <consortium name="Tick Genome and Microbiome Consortium (TIGMIC)"/>
            <person name="Jia N."/>
            <person name="Wang J."/>
            <person name="Shi W."/>
            <person name="Du L."/>
            <person name="Sun Y."/>
            <person name="Zhan W."/>
            <person name="Jiang J.F."/>
            <person name="Wang Q."/>
            <person name="Zhang B."/>
            <person name="Ji P."/>
            <person name="Bell-Sakyi L."/>
            <person name="Cui X.M."/>
            <person name="Yuan T.T."/>
            <person name="Jiang B.G."/>
            <person name="Yang W.F."/>
            <person name="Lam T.T."/>
            <person name="Chang Q.C."/>
            <person name="Ding S.J."/>
            <person name="Wang X.J."/>
            <person name="Zhu J.G."/>
            <person name="Ruan X.D."/>
            <person name="Zhao L."/>
            <person name="Wei J.T."/>
            <person name="Ye R.Z."/>
            <person name="Que T.C."/>
            <person name="Du C.H."/>
            <person name="Zhou Y.H."/>
            <person name="Cheng J.X."/>
            <person name="Dai P.F."/>
            <person name="Guo W.B."/>
            <person name="Han X.H."/>
            <person name="Huang E.J."/>
            <person name="Li L.F."/>
            <person name="Wei W."/>
            <person name="Gao Y.C."/>
            <person name="Liu J.Z."/>
            <person name="Shao H.Z."/>
            <person name="Wang X."/>
            <person name="Wang C.C."/>
            <person name="Yang T.C."/>
            <person name="Huo Q.B."/>
            <person name="Li W."/>
            <person name="Chen H.Y."/>
            <person name="Chen S.E."/>
            <person name="Zhou L.G."/>
            <person name="Ni X.B."/>
            <person name="Tian J.H."/>
            <person name="Sheng Y."/>
            <person name="Liu T."/>
            <person name="Pan Y.S."/>
            <person name="Xia L.Y."/>
            <person name="Li J."/>
            <person name="Zhao F."/>
            <person name="Cao W.C."/>
        </authorList>
    </citation>
    <scope>NUCLEOTIDE SEQUENCE [LARGE SCALE GENOMIC DNA]</scope>
    <source>
        <strain evidence="1">Iper-2018</strain>
    </source>
</reference>
<name>A0AC60PXT1_IXOPE</name>